<name>B6QTE2_TALMQ</name>
<evidence type="ECO:0000256" key="2">
    <source>
        <dbReference type="ARBA" id="ARBA00022448"/>
    </source>
</evidence>
<dbReference type="InterPro" id="IPR051143">
    <property type="entry name" value="TrkH_K-transport"/>
</dbReference>
<gene>
    <name evidence="9" type="ORF">PMAA_003710</name>
</gene>
<keyword evidence="10" id="KW-1185">Reference proteome</keyword>
<dbReference type="Proteomes" id="UP000001294">
    <property type="component" value="Unassembled WGS sequence"/>
</dbReference>
<dbReference type="InterPro" id="IPR015958">
    <property type="entry name" value="Trk1_fungi"/>
</dbReference>
<comment type="subcellular location">
    <subcellularLocation>
        <location evidence="1">Membrane</location>
        <topology evidence="1">Multi-pass membrane protein</topology>
    </subcellularLocation>
</comment>
<dbReference type="EMBL" id="DS995905">
    <property type="protein sequence ID" value="EEA19583.1"/>
    <property type="molecule type" value="Genomic_DNA"/>
</dbReference>
<dbReference type="InterPro" id="IPR003445">
    <property type="entry name" value="Cat_transpt"/>
</dbReference>
<evidence type="ECO:0000256" key="8">
    <source>
        <dbReference type="SAM" id="Phobius"/>
    </source>
</evidence>
<reference evidence="10" key="1">
    <citation type="journal article" date="2015" name="Genome Announc.">
        <title>Genome sequence of the AIDS-associated pathogen Penicillium marneffei (ATCC18224) and its near taxonomic relative Talaromyces stipitatus (ATCC10500).</title>
        <authorList>
            <person name="Nierman W.C."/>
            <person name="Fedorova-Abrams N.D."/>
            <person name="Andrianopoulos A."/>
        </authorList>
    </citation>
    <scope>NUCLEOTIDE SEQUENCE [LARGE SCALE GENOMIC DNA]</scope>
    <source>
        <strain evidence="10">ATCC 18224 / CBS 334.59 / QM 7333</strain>
    </source>
</reference>
<dbReference type="GO" id="GO:0140107">
    <property type="term" value="F:high-affinity potassium ion transmembrane transporter activity"/>
    <property type="evidence" value="ECO:0007669"/>
    <property type="project" value="TreeGrafter"/>
</dbReference>
<dbReference type="AlphaFoldDB" id="B6QTE2"/>
<dbReference type="GO" id="GO:0005886">
    <property type="term" value="C:plasma membrane"/>
    <property type="evidence" value="ECO:0007669"/>
    <property type="project" value="InterPro"/>
</dbReference>
<dbReference type="HOGENOM" id="CLU_005947_4_0_1"/>
<accession>B6QTE2</accession>
<dbReference type="PhylomeDB" id="B6QTE2"/>
<evidence type="ECO:0000256" key="4">
    <source>
        <dbReference type="ARBA" id="ARBA00022989"/>
    </source>
</evidence>
<feature type="transmembrane region" description="Helical" evidence="8">
    <location>
        <begin position="293"/>
        <end position="316"/>
    </location>
</feature>
<dbReference type="GO" id="GO:0030007">
    <property type="term" value="P:intracellular potassium ion homeostasis"/>
    <property type="evidence" value="ECO:0007669"/>
    <property type="project" value="InterPro"/>
</dbReference>
<evidence type="ECO:0000256" key="6">
    <source>
        <dbReference type="ARBA" id="ARBA00023136"/>
    </source>
</evidence>
<keyword evidence="4 8" id="KW-1133">Transmembrane helix</keyword>
<dbReference type="PANTHER" id="PTHR31064">
    <property type="entry name" value="POTASSIUM TRANSPORT PROTEIN DDB_G0292412-RELATED"/>
    <property type="match status" value="1"/>
</dbReference>
<feature type="transmembrane region" description="Helical" evidence="8">
    <location>
        <begin position="576"/>
        <end position="594"/>
    </location>
</feature>
<evidence type="ECO:0000256" key="3">
    <source>
        <dbReference type="ARBA" id="ARBA00022692"/>
    </source>
</evidence>
<feature type="compositionally biased region" description="Basic and acidic residues" evidence="7">
    <location>
        <begin position="167"/>
        <end position="176"/>
    </location>
</feature>
<feature type="transmembrane region" description="Helical" evidence="8">
    <location>
        <begin position="432"/>
        <end position="452"/>
    </location>
</feature>
<evidence type="ECO:0000313" key="10">
    <source>
        <dbReference type="Proteomes" id="UP000001294"/>
    </source>
</evidence>
<dbReference type="OrthoDB" id="9999863at2759"/>
<dbReference type="PANTHER" id="PTHR31064:SF37">
    <property type="entry name" value="TRANSPORTER, PUTATIVE (EUROFUNG)-RELATED"/>
    <property type="match status" value="1"/>
</dbReference>
<dbReference type="Pfam" id="PF02386">
    <property type="entry name" value="TrkH"/>
    <property type="match status" value="1"/>
</dbReference>
<keyword evidence="2" id="KW-0813">Transport</keyword>
<dbReference type="PIRSF" id="PIRSF002450">
    <property type="entry name" value="K+_transpter_TRK"/>
    <property type="match status" value="1"/>
</dbReference>
<dbReference type="STRING" id="441960.B6QTE2"/>
<dbReference type="GO" id="GO:1990573">
    <property type="term" value="P:potassium ion import across plasma membrane"/>
    <property type="evidence" value="ECO:0007669"/>
    <property type="project" value="TreeGrafter"/>
</dbReference>
<protein>
    <recommendedName>
        <fullName evidence="11">Potassium transport protein</fullName>
    </recommendedName>
</protein>
<feature type="region of interest" description="Disordered" evidence="7">
    <location>
        <begin position="156"/>
        <end position="176"/>
    </location>
</feature>
<proteinExistence type="predicted"/>
<evidence type="ECO:0000313" key="9">
    <source>
        <dbReference type="EMBL" id="EEA19583.1"/>
    </source>
</evidence>
<feature type="transmembrane region" description="Helical" evidence="8">
    <location>
        <begin position="336"/>
        <end position="355"/>
    </location>
</feature>
<organism evidence="9 10">
    <name type="scientific">Talaromyces marneffei (strain ATCC 18224 / CBS 334.59 / QM 7333)</name>
    <name type="common">Penicillium marneffei</name>
    <dbReference type="NCBI Taxonomy" id="441960"/>
    <lineage>
        <taxon>Eukaryota</taxon>
        <taxon>Fungi</taxon>
        <taxon>Dikarya</taxon>
        <taxon>Ascomycota</taxon>
        <taxon>Pezizomycotina</taxon>
        <taxon>Eurotiomycetes</taxon>
        <taxon>Eurotiomycetidae</taxon>
        <taxon>Eurotiales</taxon>
        <taxon>Trichocomaceae</taxon>
        <taxon>Talaromyces</taxon>
        <taxon>Talaromyces sect. Talaromyces</taxon>
    </lineage>
</organism>
<feature type="transmembrane region" description="Helical" evidence="8">
    <location>
        <begin position="21"/>
        <end position="41"/>
    </location>
</feature>
<sequence length="692" mass="78719">MVHILDVIRAHRPRLRPRFLTIHYTYFIGMCMLTSVIFWGASTPARSVRYIDALFFAVSAMTETGLNTINLSTLNMFQQVILCFLSIVGSTIWVSIAIVLVRRRAFEKRFSDIVEEQRRPRNRKDSLSSRRPNSASIYRPFASHNLGLLRFRSFRTEPKGQPNTMQPDHDNRDPERNLATLAPLGAETVLKKENASHYGGQPEQEQGQHQDDTAPNHITFAANMRGQSPTAYQRHLNPPYENALSQAESQEESHNTEALDPRSHFLEMFGRNSSFHHLSEAERRRLGGVEYRAICLLSVIVPLYLFLWQFLGALAVGAYMARNHGDLSRQNRLNPWWIGIFFAISAFNNSGMSLLDANVVPFQNSRFFLITVGLLILAGNTCYPIFLRWCLVVIKKFTPNTDYFTQYHETVTFLLQHPRRCYTTLFPSTYTWWLLCLVIVLNCTDWVAFEVLNYDNPAIDSIPLGSRILDGLFQAICVRSGGFYVVSIASLQISLQVLYVVMMYIAVYPVVITMRNSNVYEERSLGIYADDPSANEGDHSQSSSSADSQNPLLRWVPRGRAYFVEHQLRLQLAHDLWWLGLAVIIISIIEAGNFTRDPLTYSVFNIIFETVSAYGCVGLSTGLPNEAYSFSGGWRTLSKLVLCAVMIRGRHRGLPVAIDKAILLPSEHMGKAEDEDANIRSERSLSRARRYM</sequence>
<feature type="transmembrane region" description="Helical" evidence="8">
    <location>
        <begin position="76"/>
        <end position="101"/>
    </location>
</feature>
<evidence type="ECO:0000256" key="7">
    <source>
        <dbReference type="SAM" id="MobiDB-lite"/>
    </source>
</evidence>
<keyword evidence="5" id="KW-0406">Ion transport</keyword>
<evidence type="ECO:0008006" key="11">
    <source>
        <dbReference type="Google" id="ProtNLM"/>
    </source>
</evidence>
<keyword evidence="3 8" id="KW-0812">Transmembrane</keyword>
<feature type="transmembrane region" description="Helical" evidence="8">
    <location>
        <begin position="367"/>
        <end position="386"/>
    </location>
</feature>
<evidence type="ECO:0000256" key="1">
    <source>
        <dbReference type="ARBA" id="ARBA00004141"/>
    </source>
</evidence>
<keyword evidence="6 8" id="KW-0472">Membrane</keyword>
<evidence type="ECO:0000256" key="5">
    <source>
        <dbReference type="ARBA" id="ARBA00023065"/>
    </source>
</evidence>
<dbReference type="VEuPathDB" id="FungiDB:PMAA_003710"/>